<dbReference type="PANTHER" id="PTHR43656">
    <property type="entry name" value="BINDING OXIDOREDUCTASE, PUTATIVE (AFU_ORTHOLOGUE AFUA_2G08260)-RELATED"/>
    <property type="match status" value="1"/>
</dbReference>
<dbReference type="RefSeq" id="WP_179615184.1">
    <property type="nucleotide sequence ID" value="NZ_CP059163.1"/>
</dbReference>
<dbReference type="GO" id="GO:0010181">
    <property type="term" value="F:FMN binding"/>
    <property type="evidence" value="ECO:0007669"/>
    <property type="project" value="InterPro"/>
</dbReference>
<keyword evidence="2" id="KW-0560">Oxidoreductase</keyword>
<keyword evidence="1" id="KW-0285">Flavoprotein</keyword>
<dbReference type="CDD" id="cd02803">
    <property type="entry name" value="OYE_like_FMN_family"/>
    <property type="match status" value="1"/>
</dbReference>
<gene>
    <name evidence="4" type="ORF">BKA08_001659</name>
</gene>
<dbReference type="InterPro" id="IPR051799">
    <property type="entry name" value="NADH_flavin_oxidoreductase"/>
</dbReference>
<sequence length="356" mass="38560">MTSLQETLPLDRGPAWANRITLAPLTNLQSHADGSLSDDELDWLVARGEGGFAMVMTCAAHVSPEGQCWDGQLAVWDDRFLPGLTRLADALRATGTTSCVQLQHGGMRASQALSGHQPVAPWDDESKGARALTTAEVERVVQDFVDAAVRCERAGFDGVQVHGAHAYLLAQFLDARSNHRTDAYGGSPEARARVFHEVVDGIRAATGPDFQVGMRLTPERSGIAVAESTALAEQLMLSGALDHLDMSLWDVRKEPFETAYDGLLIDQFTALERGTTRLGVAGGIVSTSDAQWCLERGADFVTVGTAGILHHDFARRALEDPEFTMTSTPVSREHLRTERLGADFIEYLAAGWDFVG</sequence>
<dbReference type="InterPro" id="IPR001155">
    <property type="entry name" value="OxRdtase_FMN_N"/>
</dbReference>
<evidence type="ECO:0000259" key="3">
    <source>
        <dbReference type="Pfam" id="PF00724"/>
    </source>
</evidence>
<reference evidence="4 5" key="1">
    <citation type="submission" date="2020-07" db="EMBL/GenBank/DDBJ databases">
        <title>Sequencing the genomes of 1000 actinobacteria strains.</title>
        <authorList>
            <person name="Klenk H.-P."/>
        </authorList>
    </citation>
    <scope>NUCLEOTIDE SEQUENCE [LARGE SCALE GENOMIC DNA]</scope>
    <source>
        <strain evidence="4 5">DSM 18965</strain>
    </source>
</reference>
<accession>A0A7Y9F119</accession>
<proteinExistence type="predicted"/>
<keyword evidence="5" id="KW-1185">Reference proteome</keyword>
<evidence type="ECO:0000256" key="1">
    <source>
        <dbReference type="ARBA" id="ARBA00022630"/>
    </source>
</evidence>
<dbReference type="InterPro" id="IPR013785">
    <property type="entry name" value="Aldolase_TIM"/>
</dbReference>
<evidence type="ECO:0000313" key="4">
    <source>
        <dbReference type="EMBL" id="NYD57421.1"/>
    </source>
</evidence>
<dbReference type="GO" id="GO:0016491">
    <property type="term" value="F:oxidoreductase activity"/>
    <property type="evidence" value="ECO:0007669"/>
    <property type="project" value="UniProtKB-KW"/>
</dbReference>
<dbReference type="Proteomes" id="UP000516957">
    <property type="component" value="Unassembled WGS sequence"/>
</dbReference>
<evidence type="ECO:0000313" key="5">
    <source>
        <dbReference type="Proteomes" id="UP000516957"/>
    </source>
</evidence>
<comment type="caution">
    <text evidence="4">The sequence shown here is derived from an EMBL/GenBank/DDBJ whole genome shotgun (WGS) entry which is preliminary data.</text>
</comment>
<dbReference type="AlphaFoldDB" id="A0A7Y9F119"/>
<evidence type="ECO:0000256" key="2">
    <source>
        <dbReference type="ARBA" id="ARBA00023002"/>
    </source>
</evidence>
<dbReference type="Pfam" id="PF00724">
    <property type="entry name" value="Oxidored_FMN"/>
    <property type="match status" value="1"/>
</dbReference>
<organism evidence="4 5">
    <name type="scientific">Nocardioides marinisabuli</name>
    <dbReference type="NCBI Taxonomy" id="419476"/>
    <lineage>
        <taxon>Bacteria</taxon>
        <taxon>Bacillati</taxon>
        <taxon>Actinomycetota</taxon>
        <taxon>Actinomycetes</taxon>
        <taxon>Propionibacteriales</taxon>
        <taxon>Nocardioidaceae</taxon>
        <taxon>Nocardioides</taxon>
    </lineage>
</organism>
<dbReference type="EMBL" id="JACCBE010000001">
    <property type="protein sequence ID" value="NYD57421.1"/>
    <property type="molecule type" value="Genomic_DNA"/>
</dbReference>
<dbReference type="Gene3D" id="3.20.20.70">
    <property type="entry name" value="Aldolase class I"/>
    <property type="match status" value="1"/>
</dbReference>
<dbReference type="PANTHER" id="PTHR43656:SF2">
    <property type="entry name" value="BINDING OXIDOREDUCTASE, PUTATIVE (AFU_ORTHOLOGUE AFUA_2G08260)-RELATED"/>
    <property type="match status" value="1"/>
</dbReference>
<dbReference type="SUPFAM" id="SSF51395">
    <property type="entry name" value="FMN-linked oxidoreductases"/>
    <property type="match status" value="1"/>
</dbReference>
<feature type="domain" description="NADH:flavin oxidoreductase/NADH oxidase N-terminal" evidence="3">
    <location>
        <begin position="17"/>
        <end position="317"/>
    </location>
</feature>
<name>A0A7Y9F119_9ACTN</name>
<protein>
    <submittedName>
        <fullName evidence="4">2,4-dienoyl-CoA reductase-like NADH-dependent reductase (Old Yellow Enzyme family)</fullName>
    </submittedName>
</protein>